<dbReference type="InterPro" id="IPR050188">
    <property type="entry name" value="RluA_PseudoU_synthase"/>
</dbReference>
<organism evidence="3 4">
    <name type="scientific">Symbiodinium pilosum</name>
    <name type="common">Dinoflagellate</name>
    <dbReference type="NCBI Taxonomy" id="2952"/>
    <lineage>
        <taxon>Eukaryota</taxon>
        <taxon>Sar</taxon>
        <taxon>Alveolata</taxon>
        <taxon>Dinophyceae</taxon>
        <taxon>Suessiales</taxon>
        <taxon>Symbiodiniaceae</taxon>
        <taxon>Symbiodinium</taxon>
    </lineage>
</organism>
<comment type="caution">
    <text evidence="3">The sequence shown here is derived from an EMBL/GenBank/DDBJ whole genome shotgun (WGS) entry which is preliminary data.</text>
</comment>
<feature type="non-terminal residue" evidence="3">
    <location>
        <position position="1"/>
    </location>
</feature>
<sequence length="178" mass="20067">AKGYEAFLDLSVQLSSNRLLRNYLGLGHGWQRSRSIQAQLYWRTAPVTRAGGRGKPSHTKVKCMEHAAVLQTSVSVLAIEIVTGRQHQIRSHCAHVGHPLVRDGKYSSLATYAADLAISTHNCLHRYCLGFYDLEGSRHNVTSPLNTEFASVLEQLRRKDNAGRRSDLQWLREEWSSL</sequence>
<accession>A0A812Q4M2</accession>
<evidence type="ECO:0000256" key="1">
    <source>
        <dbReference type="ARBA" id="ARBA00010876"/>
    </source>
</evidence>
<name>A0A812Q4M2_SYMPI</name>
<evidence type="ECO:0000313" key="3">
    <source>
        <dbReference type="EMBL" id="CAE7384101.1"/>
    </source>
</evidence>
<dbReference type="AlphaFoldDB" id="A0A812Q4M2"/>
<keyword evidence="4" id="KW-1185">Reference proteome</keyword>
<comment type="similarity">
    <text evidence="1">Belongs to the pseudouridine synthase RluA family.</text>
</comment>
<evidence type="ECO:0000259" key="2">
    <source>
        <dbReference type="Pfam" id="PF00849"/>
    </source>
</evidence>
<dbReference type="SUPFAM" id="SSF55120">
    <property type="entry name" value="Pseudouridine synthase"/>
    <property type="match status" value="1"/>
</dbReference>
<gene>
    <name evidence="3" type="primary">rluC</name>
    <name evidence="3" type="ORF">SPIL2461_LOCUS9379</name>
</gene>
<protein>
    <submittedName>
        <fullName evidence="3">RluC protein</fullName>
    </submittedName>
</protein>
<dbReference type="InterPro" id="IPR006145">
    <property type="entry name" value="PsdUridine_synth_RsuA/RluA"/>
</dbReference>
<dbReference type="GO" id="GO:0003723">
    <property type="term" value="F:RNA binding"/>
    <property type="evidence" value="ECO:0007669"/>
    <property type="project" value="InterPro"/>
</dbReference>
<dbReference type="GO" id="GO:0000455">
    <property type="term" value="P:enzyme-directed rRNA pseudouridine synthesis"/>
    <property type="evidence" value="ECO:0007669"/>
    <property type="project" value="TreeGrafter"/>
</dbReference>
<dbReference type="GO" id="GO:0009982">
    <property type="term" value="F:pseudouridine synthase activity"/>
    <property type="evidence" value="ECO:0007669"/>
    <property type="project" value="InterPro"/>
</dbReference>
<reference evidence="3" key="1">
    <citation type="submission" date="2021-02" db="EMBL/GenBank/DDBJ databases">
        <authorList>
            <person name="Dougan E. K."/>
            <person name="Rhodes N."/>
            <person name="Thang M."/>
            <person name="Chan C."/>
        </authorList>
    </citation>
    <scope>NUCLEOTIDE SEQUENCE</scope>
</reference>
<dbReference type="Pfam" id="PF00849">
    <property type="entry name" value="PseudoU_synth_2"/>
    <property type="match status" value="1"/>
</dbReference>
<dbReference type="EMBL" id="CAJNIZ010016324">
    <property type="protein sequence ID" value="CAE7384101.1"/>
    <property type="molecule type" value="Genomic_DNA"/>
</dbReference>
<evidence type="ECO:0000313" key="4">
    <source>
        <dbReference type="Proteomes" id="UP000649617"/>
    </source>
</evidence>
<dbReference type="OrthoDB" id="428658at2759"/>
<dbReference type="PANTHER" id="PTHR21600">
    <property type="entry name" value="MITOCHONDRIAL RNA PSEUDOURIDINE SYNTHASE"/>
    <property type="match status" value="1"/>
</dbReference>
<dbReference type="PANTHER" id="PTHR21600:SF87">
    <property type="entry name" value="RNA PSEUDOURIDYLATE SYNTHASE DOMAIN-CONTAINING PROTEIN 1"/>
    <property type="match status" value="1"/>
</dbReference>
<feature type="domain" description="Pseudouridine synthase RsuA/RluA-like" evidence="2">
    <location>
        <begin position="6"/>
        <end position="95"/>
    </location>
</feature>
<proteinExistence type="inferred from homology"/>
<dbReference type="InterPro" id="IPR020103">
    <property type="entry name" value="PsdUridine_synth_cat_dom_sf"/>
</dbReference>
<dbReference type="Proteomes" id="UP000649617">
    <property type="component" value="Unassembled WGS sequence"/>
</dbReference>
<dbReference type="Gene3D" id="3.30.2350.10">
    <property type="entry name" value="Pseudouridine synthase"/>
    <property type="match status" value="1"/>
</dbReference>